<dbReference type="NCBIfam" id="TIGR01252">
    <property type="entry name" value="acetolac_decarb"/>
    <property type="match status" value="1"/>
</dbReference>
<dbReference type="Gene3D" id="3.30.1330.80">
    <property type="entry name" value="Hypothetical protein, similar to alpha- acetolactate decarboxylase, domain 2"/>
    <property type="match status" value="2"/>
</dbReference>
<dbReference type="EMBL" id="SNYH01000005">
    <property type="protein sequence ID" value="TDQ23877.1"/>
    <property type="molecule type" value="Genomic_DNA"/>
</dbReference>
<dbReference type="GO" id="GO:0047605">
    <property type="term" value="F:acetolactate decarboxylase activity"/>
    <property type="evidence" value="ECO:0007669"/>
    <property type="project" value="UniProtKB-EC"/>
</dbReference>
<name>A0A4R6TDN6_9FLAO</name>
<comment type="catalytic activity">
    <reaction evidence="1">
        <text>(2S)-2-acetolactate + H(+) = (R)-acetoin + CO2</text>
        <dbReference type="Rhea" id="RHEA:21580"/>
        <dbReference type="ChEBI" id="CHEBI:15378"/>
        <dbReference type="ChEBI" id="CHEBI:15686"/>
        <dbReference type="ChEBI" id="CHEBI:16526"/>
        <dbReference type="ChEBI" id="CHEBI:58476"/>
        <dbReference type="EC" id="4.1.1.5"/>
    </reaction>
</comment>
<organism evidence="10 11">
    <name type="scientific">Tenacibaculum caenipelagi</name>
    <dbReference type="NCBI Taxonomy" id="1325435"/>
    <lineage>
        <taxon>Bacteria</taxon>
        <taxon>Pseudomonadati</taxon>
        <taxon>Bacteroidota</taxon>
        <taxon>Flavobacteriia</taxon>
        <taxon>Flavobacteriales</taxon>
        <taxon>Flavobacteriaceae</taxon>
        <taxon>Tenacibaculum</taxon>
    </lineage>
</organism>
<dbReference type="SUPFAM" id="SSF117856">
    <property type="entry name" value="AF0104/ALDC/Ptd012-like"/>
    <property type="match status" value="1"/>
</dbReference>
<keyword evidence="7" id="KW-0005">Acetoin biosynthesis</keyword>
<comment type="similarity">
    <text evidence="3">Belongs to the alpha-acetolactate decarboxylase family.</text>
</comment>
<feature type="chain" id="PRO_5020309073" description="Alpha-acetolactate decarboxylase" evidence="9">
    <location>
        <begin position="21"/>
        <end position="526"/>
    </location>
</feature>
<evidence type="ECO:0000256" key="1">
    <source>
        <dbReference type="ARBA" id="ARBA00001784"/>
    </source>
</evidence>
<evidence type="ECO:0000256" key="8">
    <source>
        <dbReference type="ARBA" id="ARBA00023239"/>
    </source>
</evidence>
<dbReference type="SUPFAM" id="SSF101898">
    <property type="entry name" value="NHL repeat"/>
    <property type="match status" value="1"/>
</dbReference>
<accession>A0A4R6TDN6</accession>
<reference evidence="10 11" key="1">
    <citation type="submission" date="2019-03" db="EMBL/GenBank/DDBJ databases">
        <title>Genomic Encyclopedia of Type Strains, Phase III (KMG-III): the genomes of soil and plant-associated and newly described type strains.</title>
        <authorList>
            <person name="Whitman W."/>
        </authorList>
    </citation>
    <scope>NUCLEOTIDE SEQUENCE [LARGE SCALE GENOMIC DNA]</scope>
    <source>
        <strain evidence="10 11">CECT 8283</strain>
    </source>
</reference>
<dbReference type="GO" id="GO:0045151">
    <property type="term" value="P:acetoin biosynthetic process"/>
    <property type="evidence" value="ECO:0007669"/>
    <property type="project" value="UniProtKB-KW"/>
</dbReference>
<keyword evidence="6" id="KW-0210">Decarboxylase</keyword>
<evidence type="ECO:0000256" key="6">
    <source>
        <dbReference type="ARBA" id="ARBA00022793"/>
    </source>
</evidence>
<feature type="signal peptide" evidence="9">
    <location>
        <begin position="1"/>
        <end position="20"/>
    </location>
</feature>
<protein>
    <recommendedName>
        <fullName evidence="5">Alpha-acetolactate decarboxylase</fullName>
        <ecNumber evidence="4">4.1.1.5</ecNumber>
    </recommendedName>
</protein>
<dbReference type="EC" id="4.1.1.5" evidence="4"/>
<evidence type="ECO:0000256" key="3">
    <source>
        <dbReference type="ARBA" id="ARBA00007106"/>
    </source>
</evidence>
<evidence type="ECO:0000256" key="4">
    <source>
        <dbReference type="ARBA" id="ARBA00013204"/>
    </source>
</evidence>
<evidence type="ECO:0000256" key="5">
    <source>
        <dbReference type="ARBA" id="ARBA00020164"/>
    </source>
</evidence>
<dbReference type="UniPathway" id="UPA00626">
    <property type="reaction ID" value="UER00678"/>
</dbReference>
<gene>
    <name evidence="10" type="ORF">DFQ07_2409</name>
</gene>
<dbReference type="CDD" id="cd17299">
    <property type="entry name" value="acetolactate_decarboxylase"/>
    <property type="match status" value="1"/>
</dbReference>
<dbReference type="Proteomes" id="UP000295390">
    <property type="component" value="Unassembled WGS sequence"/>
</dbReference>
<evidence type="ECO:0000313" key="11">
    <source>
        <dbReference type="Proteomes" id="UP000295390"/>
    </source>
</evidence>
<keyword evidence="11" id="KW-1185">Reference proteome</keyword>
<dbReference type="AlphaFoldDB" id="A0A4R6TDN6"/>
<proteinExistence type="inferred from homology"/>
<evidence type="ECO:0000256" key="2">
    <source>
        <dbReference type="ARBA" id="ARBA00005170"/>
    </source>
</evidence>
<evidence type="ECO:0000313" key="10">
    <source>
        <dbReference type="EMBL" id="TDQ23877.1"/>
    </source>
</evidence>
<dbReference type="InterPro" id="IPR005128">
    <property type="entry name" value="Acetolactate_a_deCO2ase"/>
</dbReference>
<dbReference type="RefSeq" id="WP_243743976.1">
    <property type="nucleotide sequence ID" value="NZ_SNYH01000005.1"/>
</dbReference>
<sequence length="526" mass="59364">MKVKHIITLTFLLLWKVSFSQQITNGFSMPESIISNGKRFFVSNQGQDFIKKDADGFISEISAEGTILTKKFLPLKGVLNAPKGMTIVNNVLFVADLERIVGFNINNRKTVFELTIPEAKLLNDICQLENGFIAVTETLSGNIYKIDITKKTYAIIGNIPTVNGITYNQKTKELLVCSNGKNYGDGNVYLKSENSEFKKLPNISNGFFDGIEWIDNDHLLISDWITFPTNGSGKLWIYDLKNQQAEFKFTGESIADIYYDQKSSSIYMPQMFHNRVLISDWKQLNKKQQGVNNLYNYGIIDGFVGGLYRGTLPIKNLKLKGDFGIGAPDMLNGEMTLINGKAYQTKSTGETTELDNSHLTSFASVTFFKSDTSFIQTSLTDKNNLLSTIKNVLPSSNKMYAIKISGTFDYMKTRAFSPVEKEPFPKLTNMLNQQHFFEYKNTEGTLVGFLLPNYLDGINVSGFHFHFLSKNTKQGGHTLDFKGNNLKIEIAVLKTFEMDTPNNSDFQNFEFQKSEKAELKIVEHGK</sequence>
<comment type="pathway">
    <text evidence="2">Polyol metabolism; (R,R)-butane-2,3-diol biosynthesis; (R,R)-butane-2,3-diol from pyruvate: step 2/3.</text>
</comment>
<evidence type="ECO:0000256" key="9">
    <source>
        <dbReference type="SAM" id="SignalP"/>
    </source>
</evidence>
<keyword evidence="9" id="KW-0732">Signal</keyword>
<comment type="caution">
    <text evidence="10">The sequence shown here is derived from an EMBL/GenBank/DDBJ whole genome shotgun (WGS) entry which is preliminary data.</text>
</comment>
<evidence type="ECO:0000256" key="7">
    <source>
        <dbReference type="ARBA" id="ARBA00023061"/>
    </source>
</evidence>
<dbReference type="InterPro" id="IPR011042">
    <property type="entry name" value="6-blade_b-propeller_TolB-like"/>
</dbReference>
<dbReference type="PANTHER" id="PTHR35524:SF1">
    <property type="entry name" value="ALPHA-ACETOLACTATE DECARBOXYLASE"/>
    <property type="match status" value="1"/>
</dbReference>
<keyword evidence="8" id="KW-0456">Lyase</keyword>
<dbReference type="Pfam" id="PF03306">
    <property type="entry name" value="AAL_decarboxy"/>
    <property type="match status" value="1"/>
</dbReference>
<dbReference type="PANTHER" id="PTHR35524">
    <property type="entry name" value="ALPHA-ACETOLACTATE DECARBOXYLASE"/>
    <property type="match status" value="1"/>
</dbReference>
<dbReference type="Gene3D" id="2.120.10.30">
    <property type="entry name" value="TolB, C-terminal domain"/>
    <property type="match status" value="1"/>
</dbReference>